<dbReference type="Proteomes" id="UP001141434">
    <property type="component" value="Unassembled WGS sequence"/>
</dbReference>
<dbReference type="GeneID" id="81396297"/>
<dbReference type="PANTHER" id="PTHR13026:SF0">
    <property type="entry name" value="RIBOSOMAL RNA PROCESSING 1B"/>
    <property type="match status" value="1"/>
</dbReference>
<comment type="subcellular location">
    <subcellularLocation>
        <location evidence="1">Nucleus</location>
    </subcellularLocation>
</comment>
<dbReference type="OrthoDB" id="2019504at2759"/>
<evidence type="ECO:0000313" key="7">
    <source>
        <dbReference type="Proteomes" id="UP001141434"/>
    </source>
</evidence>
<comment type="caution">
    <text evidence="6">The sequence shown here is derived from an EMBL/GenBank/DDBJ whole genome shotgun (WGS) entry which is preliminary data.</text>
</comment>
<reference evidence="6" key="1">
    <citation type="submission" date="2022-11" db="EMBL/GenBank/DDBJ databases">
        <authorList>
            <person name="Petersen C."/>
        </authorList>
    </citation>
    <scope>NUCLEOTIDE SEQUENCE</scope>
    <source>
        <strain evidence="6">IBT 34128</strain>
    </source>
</reference>
<dbReference type="EMBL" id="JAPMSZ010000009">
    <property type="protein sequence ID" value="KAJ5091731.1"/>
    <property type="molecule type" value="Genomic_DNA"/>
</dbReference>
<evidence type="ECO:0000256" key="1">
    <source>
        <dbReference type="ARBA" id="ARBA00004123"/>
    </source>
</evidence>
<dbReference type="PANTHER" id="PTHR13026">
    <property type="entry name" value="NNP-1 PROTEIN NOVEL NUCLEAR PROTEIN 1 NOP52"/>
    <property type="match status" value="1"/>
</dbReference>
<feature type="compositionally biased region" description="Acidic residues" evidence="5">
    <location>
        <begin position="324"/>
        <end position="339"/>
    </location>
</feature>
<dbReference type="GO" id="GO:0006364">
    <property type="term" value="P:rRNA processing"/>
    <property type="evidence" value="ECO:0007669"/>
    <property type="project" value="UniProtKB-KW"/>
</dbReference>
<evidence type="ECO:0008006" key="8">
    <source>
        <dbReference type="Google" id="ProtNLM"/>
    </source>
</evidence>
<feature type="region of interest" description="Disordered" evidence="5">
    <location>
        <begin position="129"/>
        <end position="182"/>
    </location>
</feature>
<feature type="region of interest" description="Disordered" evidence="5">
    <location>
        <begin position="319"/>
        <end position="339"/>
    </location>
</feature>
<evidence type="ECO:0000313" key="6">
    <source>
        <dbReference type="EMBL" id="KAJ5091731.1"/>
    </source>
</evidence>
<organism evidence="6 7">
    <name type="scientific">Penicillium alfredii</name>
    <dbReference type="NCBI Taxonomy" id="1506179"/>
    <lineage>
        <taxon>Eukaryota</taxon>
        <taxon>Fungi</taxon>
        <taxon>Dikarya</taxon>
        <taxon>Ascomycota</taxon>
        <taxon>Pezizomycotina</taxon>
        <taxon>Eurotiomycetes</taxon>
        <taxon>Eurotiomycetidae</taxon>
        <taxon>Eurotiales</taxon>
        <taxon>Aspergillaceae</taxon>
        <taxon>Penicillium</taxon>
    </lineage>
</organism>
<keyword evidence="4" id="KW-0539">Nucleus</keyword>
<feature type="compositionally biased region" description="Basic and acidic residues" evidence="5">
    <location>
        <begin position="136"/>
        <end position="149"/>
    </location>
</feature>
<dbReference type="GO" id="GO:0030688">
    <property type="term" value="C:preribosome, small subunit precursor"/>
    <property type="evidence" value="ECO:0007669"/>
    <property type="project" value="InterPro"/>
</dbReference>
<proteinExistence type="inferred from homology"/>
<evidence type="ECO:0000256" key="2">
    <source>
        <dbReference type="ARBA" id="ARBA00006374"/>
    </source>
</evidence>
<keyword evidence="7" id="KW-1185">Reference proteome</keyword>
<dbReference type="GO" id="GO:0005634">
    <property type="term" value="C:nucleus"/>
    <property type="evidence" value="ECO:0007669"/>
    <property type="project" value="UniProtKB-SubCell"/>
</dbReference>
<sequence length="339" mass="38463">MADIQKTPFVRELASSDRKIRDKALESLTLFLRSRTDLTLLDLLKLWKGLFFCFYHSDRPLTQQALARALSSLVPSLPPSSVHRFLRAFWITIGRDFHSLDRLRLDKYLFLIRCYVGVAFEIFVKNGGKGSGSKEANGDGKKRKREDAGKQGSRGKKHKKQAEGSTPATEQENDDDQKQSEDDAKWADLSAYIAIIEEGPLCPVNFDPDQPSKPVADEEDPNSVPMPHGPDGLRYHLIDLWVDELEKVLEFEELGDEGAEAENSDGEPVQNRKIKGDVPIELLLRPLEKLRTESPYKPLRTRAAEALDDDRLVEWGVRTRKVEEDEEESEQEWGGFGDD</sequence>
<comment type="similarity">
    <text evidence="2">Belongs to the RRP1 family.</text>
</comment>
<accession>A0A9W9F1D3</accession>
<keyword evidence="3" id="KW-0698">rRNA processing</keyword>
<dbReference type="AlphaFoldDB" id="A0A9W9F1D3"/>
<dbReference type="Pfam" id="PF05997">
    <property type="entry name" value="Nop52"/>
    <property type="match status" value="2"/>
</dbReference>
<reference evidence="6" key="2">
    <citation type="journal article" date="2023" name="IMA Fungus">
        <title>Comparative genomic study of the Penicillium genus elucidates a diverse pangenome and 15 lateral gene transfer events.</title>
        <authorList>
            <person name="Petersen C."/>
            <person name="Sorensen T."/>
            <person name="Nielsen M.R."/>
            <person name="Sondergaard T.E."/>
            <person name="Sorensen J.L."/>
            <person name="Fitzpatrick D.A."/>
            <person name="Frisvad J.C."/>
            <person name="Nielsen K.L."/>
        </authorList>
    </citation>
    <scope>NUCLEOTIDE SEQUENCE</scope>
    <source>
        <strain evidence="6">IBT 34128</strain>
    </source>
</reference>
<evidence type="ECO:0000256" key="3">
    <source>
        <dbReference type="ARBA" id="ARBA00022552"/>
    </source>
</evidence>
<feature type="region of interest" description="Disordered" evidence="5">
    <location>
        <begin position="203"/>
        <end position="230"/>
    </location>
</feature>
<evidence type="ECO:0000256" key="5">
    <source>
        <dbReference type="SAM" id="MobiDB-lite"/>
    </source>
</evidence>
<dbReference type="RefSeq" id="XP_056509928.1">
    <property type="nucleotide sequence ID" value="XM_056657128.1"/>
</dbReference>
<gene>
    <name evidence="6" type="ORF">NUU61_006601</name>
</gene>
<name>A0A9W9F1D3_9EURO</name>
<dbReference type="InterPro" id="IPR010301">
    <property type="entry name" value="RRP1"/>
</dbReference>
<evidence type="ECO:0000256" key="4">
    <source>
        <dbReference type="ARBA" id="ARBA00023242"/>
    </source>
</evidence>
<protein>
    <recommendedName>
        <fullName evidence="8">Ribosomal RNA processing protein</fullName>
    </recommendedName>
</protein>